<evidence type="ECO:0000256" key="25">
    <source>
        <dbReference type="PROSITE-ProRule" id="PRU10141"/>
    </source>
</evidence>
<evidence type="ECO:0000256" key="14">
    <source>
        <dbReference type="ARBA" id="ARBA00022741"/>
    </source>
</evidence>
<dbReference type="PROSITE" id="PS50011">
    <property type="entry name" value="PROTEIN_KINASE_DOM"/>
    <property type="match status" value="1"/>
</dbReference>
<evidence type="ECO:0000259" key="28">
    <source>
        <dbReference type="PROSITE" id="PS50011"/>
    </source>
</evidence>
<dbReference type="AlphaFoldDB" id="A0A7G2FI89"/>
<keyword evidence="22" id="KW-0325">Glycoprotein</keyword>
<dbReference type="GO" id="GO:0005524">
    <property type="term" value="F:ATP binding"/>
    <property type="evidence" value="ECO:0007669"/>
    <property type="project" value="UniProtKB-UniRule"/>
</dbReference>
<evidence type="ECO:0000256" key="8">
    <source>
        <dbReference type="ARBA" id="ARBA00022679"/>
    </source>
</evidence>
<keyword evidence="6" id="KW-0433">Leucine-rich repeat</keyword>
<dbReference type="FunFam" id="3.80.10.10:FF:000129">
    <property type="entry name" value="Leucine-rich repeat receptor-like kinase"/>
    <property type="match status" value="1"/>
</dbReference>
<proteinExistence type="inferred from homology"/>
<evidence type="ECO:0000313" key="30">
    <source>
        <dbReference type="EMBL" id="CAD5333298.1"/>
    </source>
</evidence>
<keyword evidence="13" id="KW-0677">Repeat</keyword>
<dbReference type="SUPFAM" id="SSF56112">
    <property type="entry name" value="Protein kinase-like (PK-like)"/>
    <property type="match status" value="1"/>
</dbReference>
<dbReference type="GO" id="GO:0008380">
    <property type="term" value="P:RNA splicing"/>
    <property type="evidence" value="ECO:0007669"/>
    <property type="project" value="UniProtKB-KW"/>
</dbReference>
<dbReference type="GO" id="GO:0003676">
    <property type="term" value="F:nucleic acid binding"/>
    <property type="evidence" value="ECO:0007669"/>
    <property type="project" value="InterPro"/>
</dbReference>
<evidence type="ECO:0000256" key="4">
    <source>
        <dbReference type="ARBA" id="ARBA00012513"/>
    </source>
</evidence>
<name>A0A7G2FI89_ARATH</name>
<keyword evidence="8" id="KW-0808">Transferase</keyword>
<evidence type="ECO:0000256" key="17">
    <source>
        <dbReference type="ARBA" id="ARBA00022833"/>
    </source>
</evidence>
<accession>A0A7G2FI89</accession>
<keyword evidence="17" id="KW-0862">Zinc</keyword>
<evidence type="ECO:0000256" key="19">
    <source>
        <dbReference type="ARBA" id="ARBA00022989"/>
    </source>
</evidence>
<dbReference type="InterPro" id="IPR013210">
    <property type="entry name" value="LRR_N_plant-typ"/>
</dbReference>
<feature type="binding site" evidence="25">
    <location>
        <position position="659"/>
    </location>
    <ligand>
        <name>ATP</name>
        <dbReference type="ChEBI" id="CHEBI:30616"/>
    </ligand>
</feature>
<evidence type="ECO:0000256" key="11">
    <source>
        <dbReference type="ARBA" id="ARBA00022728"/>
    </source>
</evidence>
<keyword evidence="15" id="KW-0863">Zinc-finger</keyword>
<organism evidence="30 31">
    <name type="scientific">Arabidopsis thaliana</name>
    <name type="common">Mouse-ear cress</name>
    <dbReference type="NCBI Taxonomy" id="3702"/>
    <lineage>
        <taxon>Eukaryota</taxon>
        <taxon>Viridiplantae</taxon>
        <taxon>Streptophyta</taxon>
        <taxon>Embryophyta</taxon>
        <taxon>Tracheophyta</taxon>
        <taxon>Spermatophyta</taxon>
        <taxon>Magnoliopsida</taxon>
        <taxon>eudicotyledons</taxon>
        <taxon>Gunneridae</taxon>
        <taxon>Pentapetalae</taxon>
        <taxon>rosids</taxon>
        <taxon>malvids</taxon>
        <taxon>Brassicales</taxon>
        <taxon>Brassicaceae</taxon>
        <taxon>Camelineae</taxon>
        <taxon>Arabidopsis</taxon>
    </lineage>
</organism>
<dbReference type="SMART" id="SM00451">
    <property type="entry name" value="ZnF_U1"/>
    <property type="match status" value="1"/>
</dbReference>
<dbReference type="PROSITE" id="PS50171">
    <property type="entry name" value="ZF_MATRIN"/>
    <property type="match status" value="1"/>
</dbReference>
<evidence type="ECO:0000259" key="29">
    <source>
        <dbReference type="PROSITE" id="PS50171"/>
    </source>
</evidence>
<reference evidence="30 31" key="1">
    <citation type="submission" date="2020-09" db="EMBL/GenBank/DDBJ databases">
        <authorList>
            <person name="Ashkenazy H."/>
        </authorList>
    </citation>
    <scope>NUCLEOTIDE SEQUENCE [LARGE SCALE GENOMIC DNA]</scope>
    <source>
        <strain evidence="31">cv. Cdm-0</strain>
    </source>
</reference>
<evidence type="ECO:0000256" key="3">
    <source>
        <dbReference type="ARBA" id="ARBA00008995"/>
    </source>
</evidence>
<evidence type="ECO:0000256" key="13">
    <source>
        <dbReference type="ARBA" id="ARBA00022737"/>
    </source>
</evidence>
<dbReference type="EC" id="2.7.11.1" evidence="4"/>
<keyword evidence="11" id="KW-0747">Spliceosome</keyword>
<dbReference type="FunFam" id="2.60.40.2690:FF:000002">
    <property type="entry name" value="Splicing factor 3a subunit 2"/>
    <property type="match status" value="1"/>
</dbReference>
<evidence type="ECO:0000256" key="24">
    <source>
        <dbReference type="ARBA" id="ARBA00023242"/>
    </source>
</evidence>
<feature type="signal peptide" evidence="27">
    <location>
        <begin position="1"/>
        <end position="24"/>
    </location>
</feature>
<feature type="domain" description="Matrin-type" evidence="29">
    <location>
        <begin position="887"/>
        <end position="917"/>
    </location>
</feature>
<dbReference type="InterPro" id="IPR036236">
    <property type="entry name" value="Znf_C2H2_sf"/>
</dbReference>
<dbReference type="InterPro" id="IPR032675">
    <property type="entry name" value="LRR_dom_sf"/>
</dbReference>
<evidence type="ECO:0000256" key="22">
    <source>
        <dbReference type="ARBA" id="ARBA00023180"/>
    </source>
</evidence>
<dbReference type="InterPro" id="IPR001611">
    <property type="entry name" value="Leu-rich_rpt"/>
</dbReference>
<keyword evidence="24" id="KW-0539">Nucleus</keyword>
<dbReference type="GO" id="GO:0004674">
    <property type="term" value="F:protein serine/threonine kinase activity"/>
    <property type="evidence" value="ECO:0007669"/>
    <property type="project" value="UniProtKB-KW"/>
</dbReference>
<gene>
    <name evidence="30" type="ORF">AT9943_LOCUS20659</name>
</gene>
<keyword evidence="20 26" id="KW-0472">Membrane</keyword>
<comment type="similarity">
    <text evidence="3">Belongs to the SF3A2 family.</text>
</comment>
<feature type="chain" id="PRO_5028965852" description="non-specific serine/threonine protein kinase" evidence="27">
    <location>
        <begin position="25"/>
        <end position="1074"/>
    </location>
</feature>
<dbReference type="PROSITE" id="PS00107">
    <property type="entry name" value="PROTEIN_KINASE_ATP"/>
    <property type="match status" value="1"/>
</dbReference>
<keyword evidence="23" id="KW-0508">mRNA splicing</keyword>
<evidence type="ECO:0000256" key="18">
    <source>
        <dbReference type="ARBA" id="ARBA00022840"/>
    </source>
</evidence>
<dbReference type="Pfam" id="PF07714">
    <property type="entry name" value="PK_Tyr_Ser-Thr"/>
    <property type="match status" value="1"/>
</dbReference>
<keyword evidence="16" id="KW-0418">Kinase</keyword>
<dbReference type="InterPro" id="IPR031781">
    <property type="entry name" value="SF3A2_dom"/>
</dbReference>
<dbReference type="Pfam" id="PF13855">
    <property type="entry name" value="LRR_8"/>
    <property type="match status" value="1"/>
</dbReference>
<evidence type="ECO:0000256" key="9">
    <source>
        <dbReference type="ARBA" id="ARBA00022692"/>
    </source>
</evidence>
<evidence type="ECO:0000256" key="16">
    <source>
        <dbReference type="ARBA" id="ARBA00022777"/>
    </source>
</evidence>
<dbReference type="Pfam" id="PF00560">
    <property type="entry name" value="LRR_1"/>
    <property type="match status" value="4"/>
</dbReference>
<evidence type="ECO:0000256" key="15">
    <source>
        <dbReference type="ARBA" id="ARBA00022771"/>
    </source>
</evidence>
<keyword evidence="7" id="KW-0507">mRNA processing</keyword>
<evidence type="ECO:0000256" key="7">
    <source>
        <dbReference type="ARBA" id="ARBA00022664"/>
    </source>
</evidence>
<dbReference type="Proteomes" id="UP000516314">
    <property type="component" value="Chromosome 5"/>
</dbReference>
<dbReference type="GO" id="GO:0016020">
    <property type="term" value="C:membrane"/>
    <property type="evidence" value="ECO:0007669"/>
    <property type="project" value="UniProtKB-SubCell"/>
</dbReference>
<dbReference type="Gene3D" id="1.10.510.10">
    <property type="entry name" value="Transferase(Phosphotransferase) domain 1"/>
    <property type="match status" value="2"/>
</dbReference>
<evidence type="ECO:0000256" key="27">
    <source>
        <dbReference type="SAM" id="SignalP"/>
    </source>
</evidence>
<comment type="subcellular location">
    <subcellularLocation>
        <location evidence="2">Membrane</location>
        <topology evidence="2">Single-pass membrane protein</topology>
    </subcellularLocation>
    <subcellularLocation>
        <location evidence="1">Nucleus</location>
    </subcellularLocation>
</comment>
<dbReference type="PANTHER" id="PTHR45974">
    <property type="entry name" value="RECEPTOR-LIKE PROTEIN 55"/>
    <property type="match status" value="1"/>
</dbReference>
<feature type="domain" description="Protein kinase" evidence="28">
    <location>
        <begin position="631"/>
        <end position="987"/>
    </location>
</feature>
<dbReference type="FunFam" id="3.80.10.10:FF:000383">
    <property type="entry name" value="Leucine-rich repeat receptor protein kinase EMS1"/>
    <property type="match status" value="1"/>
</dbReference>
<keyword evidence="10" id="KW-0479">Metal-binding</keyword>
<dbReference type="InterPro" id="IPR000690">
    <property type="entry name" value="Matrin/U1-C_Znf_C2H2"/>
</dbReference>
<keyword evidence="21" id="KW-0675">Receptor</keyword>
<dbReference type="Gene3D" id="3.80.10.10">
    <property type="entry name" value="Ribonuclease Inhibitor"/>
    <property type="match status" value="3"/>
</dbReference>
<evidence type="ECO:0000256" key="6">
    <source>
        <dbReference type="ARBA" id="ARBA00022614"/>
    </source>
</evidence>
<dbReference type="Pfam" id="PF08263">
    <property type="entry name" value="LRRNT_2"/>
    <property type="match status" value="1"/>
</dbReference>
<keyword evidence="9 26" id="KW-0812">Transmembrane</keyword>
<protein>
    <recommendedName>
        <fullName evidence="4">non-specific serine/threonine protein kinase</fullName>
        <ecNumber evidence="4">2.7.11.1</ecNumber>
    </recommendedName>
</protein>
<evidence type="ECO:0000256" key="12">
    <source>
        <dbReference type="ARBA" id="ARBA00022729"/>
    </source>
</evidence>
<dbReference type="PROSITE" id="PS51257">
    <property type="entry name" value="PROKAR_LIPOPROTEIN"/>
    <property type="match status" value="1"/>
</dbReference>
<dbReference type="InterPro" id="IPR017441">
    <property type="entry name" value="Protein_kinase_ATP_BS"/>
</dbReference>
<feature type="transmembrane region" description="Helical" evidence="26">
    <location>
        <begin position="560"/>
        <end position="586"/>
    </location>
</feature>
<dbReference type="InterPro" id="IPR001245">
    <property type="entry name" value="Ser-Thr/Tyr_kinase_cat_dom"/>
</dbReference>
<keyword evidence="5" id="KW-0723">Serine/threonine-protein kinase</keyword>
<keyword evidence="14 25" id="KW-0547">Nucleotide-binding</keyword>
<evidence type="ECO:0000256" key="5">
    <source>
        <dbReference type="ARBA" id="ARBA00022527"/>
    </source>
</evidence>
<evidence type="ECO:0000256" key="23">
    <source>
        <dbReference type="ARBA" id="ARBA00023187"/>
    </source>
</evidence>
<evidence type="ECO:0000313" key="31">
    <source>
        <dbReference type="Proteomes" id="UP000516314"/>
    </source>
</evidence>
<dbReference type="InterPro" id="IPR003604">
    <property type="entry name" value="Matrin/U1-like-C_Znf_C2H2"/>
</dbReference>
<keyword evidence="19 26" id="KW-1133">Transmembrane helix</keyword>
<dbReference type="Pfam" id="PF12874">
    <property type="entry name" value="zf-met"/>
    <property type="match status" value="1"/>
</dbReference>
<dbReference type="SUPFAM" id="SSF57667">
    <property type="entry name" value="beta-beta-alpha zinc fingers"/>
    <property type="match status" value="1"/>
</dbReference>
<keyword evidence="12 27" id="KW-0732">Signal</keyword>
<dbReference type="Gene3D" id="2.60.40.2690">
    <property type="match status" value="1"/>
</dbReference>
<dbReference type="InterPro" id="IPR000719">
    <property type="entry name" value="Prot_kinase_dom"/>
</dbReference>
<dbReference type="InterPro" id="IPR011009">
    <property type="entry name" value="Kinase-like_dom_sf"/>
</dbReference>
<dbReference type="GO" id="GO:0008270">
    <property type="term" value="F:zinc ion binding"/>
    <property type="evidence" value="ECO:0007669"/>
    <property type="project" value="UniProtKB-KW"/>
</dbReference>
<dbReference type="SMART" id="SM01050">
    <property type="entry name" value="CactinC_cactus"/>
    <property type="match status" value="1"/>
</dbReference>
<evidence type="ECO:0000256" key="20">
    <source>
        <dbReference type="ARBA" id="ARBA00023136"/>
    </source>
</evidence>
<evidence type="ECO:0000256" key="26">
    <source>
        <dbReference type="SAM" id="Phobius"/>
    </source>
</evidence>
<dbReference type="FunFam" id="3.30.200.20:FF:000039">
    <property type="entry name" value="receptor-like protein kinase FERONIA"/>
    <property type="match status" value="1"/>
</dbReference>
<dbReference type="Pfam" id="PF16835">
    <property type="entry name" value="SF3A2"/>
    <property type="match status" value="1"/>
</dbReference>
<evidence type="ECO:0000256" key="10">
    <source>
        <dbReference type="ARBA" id="ARBA00022723"/>
    </source>
</evidence>
<dbReference type="PANTHER" id="PTHR45974:SF23">
    <property type="entry name" value="PROTEIN KINASE DOMAIN-CONTAINING PROTEIN"/>
    <property type="match status" value="1"/>
</dbReference>
<evidence type="ECO:0000256" key="1">
    <source>
        <dbReference type="ARBA" id="ARBA00004123"/>
    </source>
</evidence>
<evidence type="ECO:0000256" key="2">
    <source>
        <dbReference type="ARBA" id="ARBA00004167"/>
    </source>
</evidence>
<evidence type="ECO:0000256" key="21">
    <source>
        <dbReference type="ARBA" id="ARBA00023170"/>
    </source>
</evidence>
<dbReference type="InterPro" id="IPR013087">
    <property type="entry name" value="Znf_C2H2_type"/>
</dbReference>
<dbReference type="EMBL" id="LR881470">
    <property type="protein sequence ID" value="CAD5333298.1"/>
    <property type="molecule type" value="Genomic_DNA"/>
</dbReference>
<keyword evidence="18 25" id="KW-0067">ATP-binding</keyword>
<dbReference type="GO" id="GO:0006397">
    <property type="term" value="P:mRNA processing"/>
    <property type="evidence" value="ECO:0007669"/>
    <property type="project" value="UniProtKB-KW"/>
</dbReference>
<sequence>MKEMMGVVGIILVLSSCCLSLLDAQEITHPTDVSALQYVHRKLKDPLNHLQDWKKTDPCASNWTGVICIPDPSDGFLHVKELRLLNMNLTGQLAPELGLLSNLTILNFMWNDLTGQIPPELGNLTHLIFLLLSGNQLTGSLPQELGSLSNLLILQIDYNEISGKLPTSLANLKKLKHFHMNNNSITGQIPPEYSTLTNVLHFLMDNNKLTGNLPPELAQMPSLRILQLDGSNFDGTEIPSSYGSIPNLVKLSLRNCNLEGPIPDLSKSPVLYYLDISSNKLTGEIPKNKFSANITTINLYNNLLTGSIPSNFSGLPRLQRLQVQNNKLSGEIPVIWENRILKAEEKLILDLRNNMFSNVSSVLLNPPSNVTVKLYGNPVCANVNAGKLADLCGISTLEVESPATSSETISTGDCKRQSCPVSENYDYVIGSPVACFCAAPLGIDLRLRSPSFSDFRPYKVSYMLDVASPKNLGINPYQISIDTFAWQSGPRLFMNMKIFPEYSELNSKFNSTEVQRIVDFFATFTLNTDDSLGPYEIISINTGAYKDVTIIFPKKSGMSIGVSVGIIIGAIAFFLVLSSLALVFFIKRSKRKRKTREVDMEQEHPLPKPPMNMESVKGYNFTELDSATSSFSDLSQIGRGGYGKVYKGHLPGGLVVAVKRAEQGSLQGQKEFFTEIELLSRLHHRNLVSLLGYCDQKGEQMLVYEYMPNGSLQDALSARFRQPLSLALRLRIALGEGMRPISHGRNIVREVNEACDAGMMMSVIDRSMGQYSEECVKRFMELAIRCCQDNPEARPWMLEIVRELENIYGMIPKEEKPYSSPSVQSSASGMSGFAAASTRGSYTTFSEFTANQLNEAIDRRDRLRRLALDTINIAKDPYFKQNHYGSYECRLCATLHNNEGNYLVHTQGKKHQTNLAKRATLEAKNASAQPQPQPHKRKVSVRRTVKIGRPGYRVTKQYDPELKQRSILFQIEYPEIEDKIKPRHRFMSSYEQNVQPCDKKYQYLLIAAEPYETISFKVPSTEIDKSTKFFSHWDPDSKMFTLQVCFKPIFGSETTNARISSGKRVCSLTILFSY</sequence>
<dbReference type="GO" id="GO:0005681">
    <property type="term" value="C:spliceosomal complex"/>
    <property type="evidence" value="ECO:0007669"/>
    <property type="project" value="UniProtKB-KW"/>
</dbReference>
<dbReference type="SUPFAM" id="SSF52058">
    <property type="entry name" value="L domain-like"/>
    <property type="match status" value="1"/>
</dbReference>